<proteinExistence type="predicted"/>
<organism evidence="1">
    <name type="scientific">marine sediment metagenome</name>
    <dbReference type="NCBI Taxonomy" id="412755"/>
    <lineage>
        <taxon>unclassified sequences</taxon>
        <taxon>metagenomes</taxon>
        <taxon>ecological metagenomes</taxon>
    </lineage>
</organism>
<accession>X1CIH2</accession>
<reference evidence="1" key="1">
    <citation type="journal article" date="2014" name="Front. Microbiol.">
        <title>High frequency of phylogenetically diverse reductive dehalogenase-homologous genes in deep subseafloor sedimentary metagenomes.</title>
        <authorList>
            <person name="Kawai M."/>
            <person name="Futagami T."/>
            <person name="Toyoda A."/>
            <person name="Takaki Y."/>
            <person name="Nishi S."/>
            <person name="Hori S."/>
            <person name="Arai W."/>
            <person name="Tsubouchi T."/>
            <person name="Morono Y."/>
            <person name="Uchiyama I."/>
            <person name="Ito T."/>
            <person name="Fujiyama A."/>
            <person name="Inagaki F."/>
            <person name="Takami H."/>
        </authorList>
    </citation>
    <scope>NUCLEOTIDE SEQUENCE</scope>
    <source>
        <strain evidence="1">Expedition CK06-06</strain>
    </source>
</reference>
<name>X1CIH2_9ZZZZ</name>
<dbReference type="AlphaFoldDB" id="X1CIH2"/>
<sequence length="49" mass="5497">MSNYKKVEASLEDFLDARGKVSKGKLLMAGISHHHAGEIKKMLDAERKK</sequence>
<evidence type="ECO:0000313" key="1">
    <source>
        <dbReference type="EMBL" id="GAH08136.1"/>
    </source>
</evidence>
<dbReference type="EMBL" id="BART01032175">
    <property type="protein sequence ID" value="GAH08136.1"/>
    <property type="molecule type" value="Genomic_DNA"/>
</dbReference>
<comment type="caution">
    <text evidence="1">The sequence shown here is derived from an EMBL/GenBank/DDBJ whole genome shotgun (WGS) entry which is preliminary data.</text>
</comment>
<gene>
    <name evidence="1" type="ORF">S01H4_55691</name>
</gene>
<protein>
    <submittedName>
        <fullName evidence="1">Uncharacterized protein</fullName>
    </submittedName>
</protein>